<feature type="transmembrane region" description="Helical" evidence="7">
    <location>
        <begin position="262"/>
        <end position="288"/>
    </location>
</feature>
<feature type="transmembrane region" description="Helical" evidence="7">
    <location>
        <begin position="32"/>
        <end position="51"/>
    </location>
</feature>
<dbReference type="InterPro" id="IPR036259">
    <property type="entry name" value="MFS_trans_sf"/>
</dbReference>
<dbReference type="GO" id="GO:0016020">
    <property type="term" value="C:membrane"/>
    <property type="evidence" value="ECO:0007669"/>
    <property type="project" value="UniProtKB-SubCell"/>
</dbReference>
<keyword evidence="2" id="KW-0813">Transport</keyword>
<dbReference type="EMBL" id="JAVHJO010000002">
    <property type="protein sequence ID" value="KAK6542786.1"/>
    <property type="molecule type" value="Genomic_DNA"/>
</dbReference>
<comment type="caution">
    <text evidence="9">The sequence shown here is derived from an EMBL/GenBank/DDBJ whole genome shotgun (WGS) entry which is preliminary data.</text>
</comment>
<evidence type="ECO:0000256" key="3">
    <source>
        <dbReference type="ARBA" id="ARBA00022692"/>
    </source>
</evidence>
<dbReference type="InterPro" id="IPR011701">
    <property type="entry name" value="MFS"/>
</dbReference>
<dbReference type="Gene3D" id="1.20.1250.20">
    <property type="entry name" value="MFS general substrate transporter like domains"/>
    <property type="match status" value="1"/>
</dbReference>
<sequence>MIRSFGVPEDDIGFWAGLAWGRLSDRIGRKPAIIFGLAAMLSCTIVFGFSTSVQMAMLTRCLVGLLNGNVGILRTVVAELVPEKELQPQAFSLLPLAWNVGSIIGPAIGGFLSEPAQKYPIAKGGFFEKHPWALPNLFIAAISFIGCLLGFLFLEETLPAYRRRYDPGREIGKRIEALFYSSNSQTISKTSCDLREAREHNRSKPLTWSQILTPSSIRMIILYVLVAIHHITYEQILAVLLATKVHPESDPISLPFHLPGGFGLTTSQIGLVFSVIGLNQIIAQLGLFPKLARKYGVRKLLLIPAFFDPVFYLLVPYTLALNGPVLYVAWGILIPVTSVSIVCTLTSCVILATNTAPSAGALATLNGLSTSFAALGFTIGPSLFGWLFSVGQKSELSILPWIGLSTVALSMWIWLPKVEEERSNVDDENDSEATGTDSEDNQSNGESGSSEALTFGTN</sequence>
<feature type="compositionally biased region" description="Polar residues" evidence="6">
    <location>
        <begin position="432"/>
        <end position="458"/>
    </location>
</feature>
<dbReference type="Proteomes" id="UP001365542">
    <property type="component" value="Unassembled WGS sequence"/>
</dbReference>
<dbReference type="InterPro" id="IPR000576">
    <property type="entry name" value="LacY/RafB_perm_fam"/>
</dbReference>
<evidence type="ECO:0000256" key="4">
    <source>
        <dbReference type="ARBA" id="ARBA00022989"/>
    </source>
</evidence>
<keyword evidence="3 7" id="KW-0812">Transmembrane</keyword>
<evidence type="ECO:0000256" key="7">
    <source>
        <dbReference type="SAM" id="Phobius"/>
    </source>
</evidence>
<feature type="transmembrane region" description="Helical" evidence="7">
    <location>
        <begin position="300"/>
        <end position="319"/>
    </location>
</feature>
<keyword evidence="5 7" id="KW-0472">Membrane</keyword>
<dbReference type="CDD" id="cd17330">
    <property type="entry name" value="MFS_SLC46_TetA_like"/>
    <property type="match status" value="1"/>
</dbReference>
<protein>
    <recommendedName>
        <fullName evidence="8">Major facilitator superfamily (MFS) profile domain-containing protein</fullName>
    </recommendedName>
</protein>
<dbReference type="PROSITE" id="PS50850">
    <property type="entry name" value="MFS"/>
    <property type="match status" value="1"/>
</dbReference>
<feature type="transmembrane region" description="Helical" evidence="7">
    <location>
        <begin position="220"/>
        <end position="242"/>
    </location>
</feature>
<feature type="transmembrane region" description="Helical" evidence="7">
    <location>
        <begin position="398"/>
        <end position="415"/>
    </location>
</feature>
<comment type="subcellular location">
    <subcellularLocation>
        <location evidence="1">Membrane</location>
        <topology evidence="1">Multi-pass membrane protein</topology>
    </subcellularLocation>
</comment>
<evidence type="ECO:0000256" key="1">
    <source>
        <dbReference type="ARBA" id="ARBA00004141"/>
    </source>
</evidence>
<evidence type="ECO:0000256" key="2">
    <source>
        <dbReference type="ARBA" id="ARBA00022448"/>
    </source>
</evidence>
<proteinExistence type="predicted"/>
<dbReference type="AlphaFoldDB" id="A0AAV9XMD0"/>
<keyword evidence="4 7" id="KW-1133">Transmembrane helix</keyword>
<evidence type="ECO:0000256" key="6">
    <source>
        <dbReference type="SAM" id="MobiDB-lite"/>
    </source>
</evidence>
<accession>A0AAV9XMD0</accession>
<dbReference type="PANTHER" id="PTHR23504">
    <property type="entry name" value="MAJOR FACILITATOR SUPERFAMILY DOMAIN-CONTAINING PROTEIN 10"/>
    <property type="match status" value="1"/>
</dbReference>
<feature type="transmembrane region" description="Helical" evidence="7">
    <location>
        <begin position="325"/>
        <end position="353"/>
    </location>
</feature>
<reference evidence="9 10" key="1">
    <citation type="submission" date="2019-10" db="EMBL/GenBank/DDBJ databases">
        <authorList>
            <person name="Palmer J.M."/>
        </authorList>
    </citation>
    <scope>NUCLEOTIDE SEQUENCE [LARGE SCALE GENOMIC DNA]</scope>
    <source>
        <strain evidence="9 10">TWF694</strain>
    </source>
</reference>
<dbReference type="InterPro" id="IPR020846">
    <property type="entry name" value="MFS_dom"/>
</dbReference>
<feature type="transmembrane region" description="Helical" evidence="7">
    <location>
        <begin position="132"/>
        <end position="154"/>
    </location>
</feature>
<evidence type="ECO:0000256" key="5">
    <source>
        <dbReference type="ARBA" id="ARBA00023136"/>
    </source>
</evidence>
<dbReference type="GO" id="GO:0005351">
    <property type="term" value="F:carbohydrate:proton symporter activity"/>
    <property type="evidence" value="ECO:0007669"/>
    <property type="project" value="InterPro"/>
</dbReference>
<gene>
    <name evidence="9" type="ORF">TWF694_006728</name>
</gene>
<dbReference type="SUPFAM" id="SSF103473">
    <property type="entry name" value="MFS general substrate transporter"/>
    <property type="match status" value="1"/>
</dbReference>
<evidence type="ECO:0000313" key="9">
    <source>
        <dbReference type="EMBL" id="KAK6542786.1"/>
    </source>
</evidence>
<feature type="domain" description="Major facilitator superfamily (MFS) profile" evidence="8">
    <location>
        <begin position="1"/>
        <end position="422"/>
    </location>
</feature>
<evidence type="ECO:0000259" key="8">
    <source>
        <dbReference type="PROSITE" id="PS50850"/>
    </source>
</evidence>
<name>A0AAV9XMD0_9PEZI</name>
<dbReference type="PANTHER" id="PTHR23504:SF8">
    <property type="entry name" value="TRANSPORTER, PUTATIVE (AFU_ORTHOLOGUE AFUA_1G03730)-RELATED"/>
    <property type="match status" value="1"/>
</dbReference>
<keyword evidence="10" id="KW-1185">Reference proteome</keyword>
<evidence type="ECO:0000313" key="10">
    <source>
        <dbReference type="Proteomes" id="UP001365542"/>
    </source>
</evidence>
<organism evidence="9 10">
    <name type="scientific">Orbilia ellipsospora</name>
    <dbReference type="NCBI Taxonomy" id="2528407"/>
    <lineage>
        <taxon>Eukaryota</taxon>
        <taxon>Fungi</taxon>
        <taxon>Dikarya</taxon>
        <taxon>Ascomycota</taxon>
        <taxon>Pezizomycotina</taxon>
        <taxon>Orbiliomycetes</taxon>
        <taxon>Orbiliales</taxon>
        <taxon>Orbiliaceae</taxon>
        <taxon>Orbilia</taxon>
    </lineage>
</organism>
<feature type="region of interest" description="Disordered" evidence="6">
    <location>
        <begin position="421"/>
        <end position="458"/>
    </location>
</feature>
<feature type="transmembrane region" description="Helical" evidence="7">
    <location>
        <begin position="93"/>
        <end position="112"/>
    </location>
</feature>
<feature type="transmembrane region" description="Helical" evidence="7">
    <location>
        <begin position="365"/>
        <end position="386"/>
    </location>
</feature>
<dbReference type="Pfam" id="PF07690">
    <property type="entry name" value="MFS_1"/>
    <property type="match status" value="1"/>
</dbReference>
<dbReference type="Pfam" id="PF01306">
    <property type="entry name" value="LacY_symp"/>
    <property type="match status" value="1"/>
</dbReference>
<feature type="transmembrane region" description="Helical" evidence="7">
    <location>
        <begin position="57"/>
        <end position="81"/>
    </location>
</feature>